<protein>
    <recommendedName>
        <fullName evidence="3">TIGR02594 family protein</fullName>
    </recommendedName>
</protein>
<dbReference type="NCBIfam" id="TIGR02594">
    <property type="entry name" value="TIGR02594 family protein"/>
    <property type="match status" value="1"/>
</dbReference>
<name>A0A380CSE7_SPHSI</name>
<proteinExistence type="predicted"/>
<sequence>MKTLPTKYQWLNRENAPKMLVEALKHYGTLEHVGKGSNPNIMAWAKEVGVSGWYTDDDIPWCGLFVGVVAKRCGYPFSAAKLLAAKQWANWGVAADRPKLWDVLVFVRPGGGHVGFYVGENEKAFLVYGGNQSNAVGFAWIDKSRLVAARRPQYKIGQPANVRSIKLSETGTLSTNEA</sequence>
<dbReference type="RefSeq" id="WP_115171335.1">
    <property type="nucleotide sequence ID" value="NZ_UGYW01000002.1"/>
</dbReference>
<dbReference type="EMBL" id="UGYW01000002">
    <property type="protein sequence ID" value="SUJ26528.1"/>
    <property type="molecule type" value="Genomic_DNA"/>
</dbReference>
<accession>A0A380CSE7</accession>
<gene>
    <name evidence="1" type="ORF">NCTC11388_03970</name>
</gene>
<dbReference type="AlphaFoldDB" id="A0A380CSE7"/>
<organism evidence="1 2">
    <name type="scientific">Sphingobacterium spiritivorum</name>
    <name type="common">Flavobacterium spiritivorum</name>
    <dbReference type="NCBI Taxonomy" id="258"/>
    <lineage>
        <taxon>Bacteria</taxon>
        <taxon>Pseudomonadati</taxon>
        <taxon>Bacteroidota</taxon>
        <taxon>Sphingobacteriia</taxon>
        <taxon>Sphingobacteriales</taxon>
        <taxon>Sphingobacteriaceae</taxon>
        <taxon>Sphingobacterium</taxon>
    </lineage>
</organism>
<evidence type="ECO:0000313" key="1">
    <source>
        <dbReference type="EMBL" id="SUJ26528.1"/>
    </source>
</evidence>
<evidence type="ECO:0000313" key="2">
    <source>
        <dbReference type="Proteomes" id="UP000254893"/>
    </source>
</evidence>
<dbReference type="InterPro" id="IPR013423">
    <property type="entry name" value="CHP02594"/>
</dbReference>
<dbReference type="Proteomes" id="UP000254893">
    <property type="component" value="Unassembled WGS sequence"/>
</dbReference>
<evidence type="ECO:0008006" key="3">
    <source>
        <dbReference type="Google" id="ProtNLM"/>
    </source>
</evidence>
<reference evidence="1 2" key="1">
    <citation type="submission" date="2018-06" db="EMBL/GenBank/DDBJ databases">
        <authorList>
            <consortium name="Pathogen Informatics"/>
            <person name="Doyle S."/>
        </authorList>
    </citation>
    <scope>NUCLEOTIDE SEQUENCE [LARGE SCALE GENOMIC DNA]</scope>
    <source>
        <strain evidence="1 2">NCTC11388</strain>
    </source>
</reference>